<comment type="caution">
    <text evidence="1">The sequence shown here is derived from an EMBL/GenBank/DDBJ whole genome shotgun (WGS) entry which is preliminary data.</text>
</comment>
<accession>A0ABX0LI20</accession>
<evidence type="ECO:0000313" key="1">
    <source>
        <dbReference type="EMBL" id="NHZ33669.1"/>
    </source>
</evidence>
<name>A0ABX0LI20_9BURK</name>
<organism evidence="1 2">
    <name type="scientific">Massilia rubra</name>
    <dbReference type="NCBI Taxonomy" id="2607910"/>
    <lineage>
        <taxon>Bacteria</taxon>
        <taxon>Pseudomonadati</taxon>
        <taxon>Pseudomonadota</taxon>
        <taxon>Betaproteobacteria</taxon>
        <taxon>Burkholderiales</taxon>
        <taxon>Oxalobacteraceae</taxon>
        <taxon>Telluria group</taxon>
        <taxon>Massilia</taxon>
    </lineage>
</organism>
<dbReference type="InterPro" id="IPR045948">
    <property type="entry name" value="DUF6368"/>
</dbReference>
<dbReference type="EMBL" id="VUYU01000005">
    <property type="protein sequence ID" value="NHZ33669.1"/>
    <property type="molecule type" value="Genomic_DNA"/>
</dbReference>
<evidence type="ECO:0000313" key="2">
    <source>
        <dbReference type="Proteomes" id="UP000785613"/>
    </source>
</evidence>
<keyword evidence="2" id="KW-1185">Reference proteome</keyword>
<reference evidence="1 2" key="1">
    <citation type="submission" date="2019-09" db="EMBL/GenBank/DDBJ databases">
        <title>Taxonomy of Antarctic Massilia spp.: description of Massilia rubra sp. nov., Massilia aquatica sp. nov., Massilia mucilaginosa sp. nov., Massilia frigida sp. nov. isolated from streams, lakes and regoliths.</title>
        <authorList>
            <person name="Holochova P."/>
            <person name="Sedlacek I."/>
            <person name="Kralova S."/>
            <person name="Maslanova I."/>
            <person name="Busse H.-J."/>
            <person name="Stankova E."/>
            <person name="Vrbovska V."/>
            <person name="Kovarovic V."/>
            <person name="Bartak M."/>
            <person name="Svec P."/>
            <person name="Pantucek R."/>
        </authorList>
    </citation>
    <scope>NUCLEOTIDE SEQUENCE [LARGE SCALE GENOMIC DNA]</scope>
    <source>
        <strain evidence="1 2">CCM 8692</strain>
    </source>
</reference>
<proteinExistence type="predicted"/>
<dbReference type="Pfam" id="PF19895">
    <property type="entry name" value="DUF6368"/>
    <property type="match status" value="1"/>
</dbReference>
<protein>
    <submittedName>
        <fullName evidence="1">Uncharacterized protein</fullName>
    </submittedName>
</protein>
<sequence>MSELIALVAHARDGEHFTVKDTRPIHGSYAGEGRPFILFSESIDAGTADAIAALTGWYPAQGIGFAAMCNGDEDHRILAELALWLAGRLSGYVDMGGEPDLPAGLPGNAHALPYDTASGWEAHATLLDPTALAAWMRCQAFRMVK</sequence>
<dbReference type="Proteomes" id="UP000785613">
    <property type="component" value="Unassembled WGS sequence"/>
</dbReference>
<gene>
    <name evidence="1" type="ORF">F0185_08710</name>
</gene>